<dbReference type="RefSeq" id="WP_087511539.1">
    <property type="nucleotide sequence ID" value="NZ_CP032134.1"/>
</dbReference>
<name>A0A3B7LUB5_9GAMM</name>
<sequence length="243" mass="28300">MYVSEVVFDLKKISLLKQNCVFQDMLKLDKQIFPETTDQSFMDFVYDPAAISVYVIQYFCEDRLIGQNIIPILKLETETGMVLIVSSRAGFLPDYRKLDQTLNGAVRLIMNHRMKYPFTPYWFVTTLAQPRLYGLFASRSSHFFPRKDKNSPREYREMLNFIAQRQPDVEQRGEDIYIQDCNLPVPSADELMHCGIVPDSHSAFFTKHAPDWFYGKGMICLCKLDGRTLTETAMNVFLDRRLS</sequence>
<protein>
    <recommendedName>
        <fullName evidence="3">GNAT family N-acetyltransferase</fullName>
    </recommendedName>
</protein>
<dbReference type="Proteomes" id="UP000263753">
    <property type="component" value="Chromosome"/>
</dbReference>
<dbReference type="AlphaFoldDB" id="A0A3B7LUB5"/>
<evidence type="ECO:0008006" key="3">
    <source>
        <dbReference type="Google" id="ProtNLM"/>
    </source>
</evidence>
<evidence type="ECO:0000313" key="1">
    <source>
        <dbReference type="EMBL" id="AXY56450.1"/>
    </source>
</evidence>
<proteinExistence type="predicted"/>
<evidence type="ECO:0000313" key="2">
    <source>
        <dbReference type="Proteomes" id="UP000263753"/>
    </source>
</evidence>
<gene>
    <name evidence="1" type="ORF">CDG60_07615</name>
</gene>
<accession>A0A3B7LUB5</accession>
<reference evidence="2" key="1">
    <citation type="submission" date="2018-09" db="EMBL/GenBank/DDBJ databases">
        <title>The complete genome of Acinetobacter sp. strain WCHAc010005.</title>
        <authorList>
            <person name="Hu Y."/>
            <person name="Long H."/>
            <person name="Feng Y."/>
            <person name="Zong Z."/>
        </authorList>
    </citation>
    <scope>NUCLEOTIDE SEQUENCE [LARGE SCALE GENOMIC DNA]</scope>
    <source>
        <strain evidence="2">WCHAc010005</strain>
    </source>
</reference>
<dbReference type="KEGG" id="achi:CDG60_07615"/>
<organism evidence="1 2">
    <name type="scientific">Acinetobacter chinensis</name>
    <dbReference type="NCBI Taxonomy" id="2004650"/>
    <lineage>
        <taxon>Bacteria</taxon>
        <taxon>Pseudomonadati</taxon>
        <taxon>Pseudomonadota</taxon>
        <taxon>Gammaproteobacteria</taxon>
        <taxon>Moraxellales</taxon>
        <taxon>Moraxellaceae</taxon>
        <taxon>Acinetobacter</taxon>
    </lineage>
</organism>
<dbReference type="EMBL" id="CP032134">
    <property type="protein sequence ID" value="AXY56450.1"/>
    <property type="molecule type" value="Genomic_DNA"/>
</dbReference>